<organism evidence="8 9">
    <name type="scientific">Kibdelosporangium persicum</name>
    <dbReference type="NCBI Taxonomy" id="2698649"/>
    <lineage>
        <taxon>Bacteria</taxon>
        <taxon>Bacillati</taxon>
        <taxon>Actinomycetota</taxon>
        <taxon>Actinomycetes</taxon>
        <taxon>Pseudonocardiales</taxon>
        <taxon>Pseudonocardiaceae</taxon>
        <taxon>Kibdelosporangium</taxon>
    </lineage>
</organism>
<comment type="similarity">
    <text evidence="2">Belongs to the acyl-CoA dehydrogenase family.</text>
</comment>
<keyword evidence="3" id="KW-0285">Flavoprotein</keyword>
<dbReference type="Pfam" id="PF02771">
    <property type="entry name" value="Acyl-CoA_dh_N"/>
    <property type="match status" value="1"/>
</dbReference>
<keyword evidence="5" id="KW-0560">Oxidoreductase</keyword>
<dbReference type="SUPFAM" id="SSF56645">
    <property type="entry name" value="Acyl-CoA dehydrogenase NM domain-like"/>
    <property type="match status" value="1"/>
</dbReference>
<dbReference type="InterPro" id="IPR036250">
    <property type="entry name" value="AcylCo_DH-like_C"/>
</dbReference>
<proteinExistence type="inferred from homology"/>
<evidence type="ECO:0000259" key="7">
    <source>
        <dbReference type="Pfam" id="PF02771"/>
    </source>
</evidence>
<comment type="cofactor">
    <cofactor evidence="1">
        <name>FAD</name>
        <dbReference type="ChEBI" id="CHEBI:57692"/>
    </cofactor>
</comment>
<dbReference type="Gene3D" id="1.10.540.10">
    <property type="entry name" value="Acyl-CoA dehydrogenase/oxidase, N-terminal domain"/>
    <property type="match status" value="1"/>
</dbReference>
<keyword evidence="9" id="KW-1185">Reference proteome</keyword>
<evidence type="ECO:0000256" key="1">
    <source>
        <dbReference type="ARBA" id="ARBA00001974"/>
    </source>
</evidence>
<dbReference type="Gene3D" id="1.20.140.10">
    <property type="entry name" value="Butyryl-CoA Dehydrogenase, subunit A, domain 3"/>
    <property type="match status" value="1"/>
</dbReference>
<evidence type="ECO:0000256" key="5">
    <source>
        <dbReference type="ARBA" id="ARBA00023002"/>
    </source>
</evidence>
<keyword evidence="4" id="KW-0274">FAD</keyword>
<dbReference type="InterPro" id="IPR009075">
    <property type="entry name" value="AcylCo_DH/oxidase_C"/>
</dbReference>
<dbReference type="Pfam" id="PF00441">
    <property type="entry name" value="Acyl-CoA_dh_1"/>
    <property type="match status" value="1"/>
</dbReference>
<dbReference type="InterPro" id="IPR037069">
    <property type="entry name" value="AcylCoA_DH/ox_N_sf"/>
</dbReference>
<evidence type="ECO:0000259" key="6">
    <source>
        <dbReference type="Pfam" id="PF00441"/>
    </source>
</evidence>
<comment type="caution">
    <text evidence="8">The sequence shown here is derived from an EMBL/GenBank/DDBJ whole genome shotgun (WGS) entry which is preliminary data.</text>
</comment>
<dbReference type="Proteomes" id="UP000763557">
    <property type="component" value="Unassembled WGS sequence"/>
</dbReference>
<reference evidence="8 9" key="1">
    <citation type="submission" date="2020-01" db="EMBL/GenBank/DDBJ databases">
        <title>Kibdelosporangium persica a novel Actinomycetes from a hot desert in Iran.</title>
        <authorList>
            <person name="Safaei N."/>
            <person name="Zaburannyi N."/>
            <person name="Mueller R."/>
            <person name="Wink J."/>
        </authorList>
    </citation>
    <scope>NUCLEOTIDE SEQUENCE [LARGE SCALE GENOMIC DNA]</scope>
    <source>
        <strain evidence="8 9">4NS15</strain>
    </source>
</reference>
<evidence type="ECO:0000256" key="3">
    <source>
        <dbReference type="ARBA" id="ARBA00022630"/>
    </source>
</evidence>
<evidence type="ECO:0000256" key="2">
    <source>
        <dbReference type="ARBA" id="ARBA00009347"/>
    </source>
</evidence>
<dbReference type="PANTHER" id="PTHR43884">
    <property type="entry name" value="ACYL-COA DEHYDROGENASE"/>
    <property type="match status" value="1"/>
</dbReference>
<gene>
    <name evidence="8" type="ORF">GC106_5880</name>
</gene>
<dbReference type="InterPro" id="IPR013786">
    <property type="entry name" value="AcylCoA_DH/ox_N"/>
</dbReference>
<feature type="domain" description="Acyl-CoA dehydrogenase/oxidase N-terminal" evidence="7">
    <location>
        <begin position="28"/>
        <end position="97"/>
    </location>
</feature>
<dbReference type="PANTHER" id="PTHR43884:SF20">
    <property type="entry name" value="ACYL-COA DEHYDROGENASE FADE28"/>
    <property type="match status" value="1"/>
</dbReference>
<dbReference type="InterPro" id="IPR009100">
    <property type="entry name" value="AcylCoA_DH/oxidase_NM_dom_sf"/>
</dbReference>
<accession>A0ABX2EWM4</accession>
<sequence length="303" mass="32322">MLRPEHDDLRAAVRHMLSRGDASWTGLCRQIGVAGLAVPEEYGGAGATLLEAHVVLEETGRVLAGVPMLPAVLATQALLLSGNREVCAGLLPGIVDGGVVATVLWADSVSETVRYVLDGDIADVLIVSTPDGLFLGDSTHRVHTPTMDESRRLATVRLSGGTRIGPPVPRLRDIALVTLSAEQVGAARQCLDMTVEYTKTRVQFGRPIGSFQALKHRMADMHVAVETAWSISYAAVGNLGLAAAAAVHCAETLSTVAGEMIQLHGGIAITWEHDAHRYLKRAHASAHLFGQPHEHVERLARTL</sequence>
<dbReference type="RefSeq" id="WP_173124041.1">
    <property type="nucleotide sequence ID" value="NZ_CBCSGW010000008.1"/>
</dbReference>
<name>A0ABX2EWM4_9PSEU</name>
<evidence type="ECO:0000313" key="8">
    <source>
        <dbReference type="EMBL" id="NRN63387.1"/>
    </source>
</evidence>
<dbReference type="EMBL" id="JAAATY010000001">
    <property type="protein sequence ID" value="NRN63387.1"/>
    <property type="molecule type" value="Genomic_DNA"/>
</dbReference>
<dbReference type="SUPFAM" id="SSF47203">
    <property type="entry name" value="Acyl-CoA dehydrogenase C-terminal domain-like"/>
    <property type="match status" value="1"/>
</dbReference>
<evidence type="ECO:0000256" key="4">
    <source>
        <dbReference type="ARBA" id="ARBA00022827"/>
    </source>
</evidence>
<feature type="domain" description="Acyl-CoA dehydrogenase/oxidase C-terminal" evidence="6">
    <location>
        <begin position="178"/>
        <end position="301"/>
    </location>
</feature>
<evidence type="ECO:0000313" key="9">
    <source>
        <dbReference type="Proteomes" id="UP000763557"/>
    </source>
</evidence>
<protein>
    <submittedName>
        <fullName evidence="8">Acyl-CoA dehydrogenase FadE</fullName>
    </submittedName>
</protein>